<reference evidence="2" key="1">
    <citation type="journal article" date="2020" name="Stud. Mycol.">
        <title>101 Dothideomycetes genomes: a test case for predicting lifestyles and emergence of pathogens.</title>
        <authorList>
            <person name="Haridas S."/>
            <person name="Albert R."/>
            <person name="Binder M."/>
            <person name="Bloem J."/>
            <person name="Labutti K."/>
            <person name="Salamov A."/>
            <person name="Andreopoulos B."/>
            <person name="Baker S."/>
            <person name="Barry K."/>
            <person name="Bills G."/>
            <person name="Bluhm B."/>
            <person name="Cannon C."/>
            <person name="Castanera R."/>
            <person name="Culley D."/>
            <person name="Daum C."/>
            <person name="Ezra D."/>
            <person name="Gonzalez J."/>
            <person name="Henrissat B."/>
            <person name="Kuo A."/>
            <person name="Liang C."/>
            <person name="Lipzen A."/>
            <person name="Lutzoni F."/>
            <person name="Magnuson J."/>
            <person name="Mondo S."/>
            <person name="Nolan M."/>
            <person name="Ohm R."/>
            <person name="Pangilinan J."/>
            <person name="Park H.-J."/>
            <person name="Ramirez L."/>
            <person name="Alfaro M."/>
            <person name="Sun H."/>
            <person name="Tritt A."/>
            <person name="Yoshinaga Y."/>
            <person name="Zwiers L.-H."/>
            <person name="Turgeon B."/>
            <person name="Goodwin S."/>
            <person name="Spatafora J."/>
            <person name="Crous P."/>
            <person name="Grigoriev I."/>
        </authorList>
    </citation>
    <scope>NUCLEOTIDE SEQUENCE</scope>
    <source>
        <strain evidence="2">SCOH1-5</strain>
    </source>
</reference>
<evidence type="ECO:0000313" key="2">
    <source>
        <dbReference type="EMBL" id="KAF2206314.1"/>
    </source>
</evidence>
<dbReference type="GO" id="GO:0016747">
    <property type="term" value="F:acyltransferase activity, transferring groups other than amino-acyl groups"/>
    <property type="evidence" value="ECO:0007669"/>
    <property type="project" value="InterPro"/>
</dbReference>
<dbReference type="AlphaFoldDB" id="A0A6A6EYY0"/>
<dbReference type="Pfam" id="PF00583">
    <property type="entry name" value="Acetyltransf_1"/>
    <property type="match status" value="1"/>
</dbReference>
<dbReference type="Gene3D" id="3.40.630.30">
    <property type="match status" value="1"/>
</dbReference>
<dbReference type="SUPFAM" id="SSF55729">
    <property type="entry name" value="Acyl-CoA N-acyltransferases (Nat)"/>
    <property type="match status" value="1"/>
</dbReference>
<organism evidence="2 3">
    <name type="scientific">Cercospora zeae-maydis SCOH1-5</name>
    <dbReference type="NCBI Taxonomy" id="717836"/>
    <lineage>
        <taxon>Eukaryota</taxon>
        <taxon>Fungi</taxon>
        <taxon>Dikarya</taxon>
        <taxon>Ascomycota</taxon>
        <taxon>Pezizomycotina</taxon>
        <taxon>Dothideomycetes</taxon>
        <taxon>Dothideomycetidae</taxon>
        <taxon>Mycosphaerellales</taxon>
        <taxon>Mycosphaerellaceae</taxon>
        <taxon>Cercospora</taxon>
    </lineage>
</organism>
<dbReference type="InterPro" id="IPR000182">
    <property type="entry name" value="GNAT_dom"/>
</dbReference>
<dbReference type="InterPro" id="IPR052523">
    <property type="entry name" value="Trichothecene_AcTrans"/>
</dbReference>
<dbReference type="PANTHER" id="PTHR42791">
    <property type="entry name" value="GNAT FAMILY ACETYLTRANSFERASE"/>
    <property type="match status" value="1"/>
</dbReference>
<dbReference type="Proteomes" id="UP000799539">
    <property type="component" value="Unassembled WGS sequence"/>
</dbReference>
<dbReference type="EMBL" id="ML992725">
    <property type="protein sequence ID" value="KAF2206314.1"/>
    <property type="molecule type" value="Genomic_DNA"/>
</dbReference>
<feature type="domain" description="N-acetyltransferase" evidence="1">
    <location>
        <begin position="93"/>
        <end position="236"/>
    </location>
</feature>
<evidence type="ECO:0000313" key="3">
    <source>
        <dbReference type="Proteomes" id="UP000799539"/>
    </source>
</evidence>
<protein>
    <recommendedName>
        <fullName evidence="1">N-acetyltransferase domain-containing protein</fullName>
    </recommendedName>
</protein>
<accession>A0A6A6EYY0</accession>
<dbReference type="PROSITE" id="PS51186">
    <property type="entry name" value="GNAT"/>
    <property type="match status" value="1"/>
</dbReference>
<dbReference type="PANTHER" id="PTHR42791:SF2">
    <property type="entry name" value="N-ACETYLTRANSFERASE DOMAIN-CONTAINING PROTEIN"/>
    <property type="match status" value="1"/>
</dbReference>
<sequence length="245" mass="27473">MSDLSSAEYIITNCVVKDSDELTRNNISAFWSNTNWRLAWSHRTLESHISEMAKRAPHNLVSGREQKRHQKAVNPETGRIVGYIRWLLPPLHTHLADGTPAWPEAVVPAVSEEEKAEFERLAKTIVWDPQPGADPLIAPIKQAEDEILAAKPYMRLDYLAVRPDSWGKGIGAALVRSGMEQASVLGLDIFVHAYAAGVKVYKQCGFQVEREFLQDDSEYGGDGEHYTALMVFKSANDRLENVSDR</sequence>
<evidence type="ECO:0000259" key="1">
    <source>
        <dbReference type="PROSITE" id="PS51186"/>
    </source>
</evidence>
<name>A0A6A6EYY0_9PEZI</name>
<dbReference type="OrthoDB" id="3648048at2759"/>
<dbReference type="InterPro" id="IPR016181">
    <property type="entry name" value="Acyl_CoA_acyltransferase"/>
</dbReference>
<proteinExistence type="predicted"/>
<gene>
    <name evidence="2" type="ORF">CERZMDRAFT_53395</name>
</gene>
<keyword evidence="3" id="KW-1185">Reference proteome</keyword>
<dbReference type="CDD" id="cd04301">
    <property type="entry name" value="NAT_SF"/>
    <property type="match status" value="1"/>
</dbReference>